<evidence type="ECO:0000256" key="2">
    <source>
        <dbReference type="SAM" id="SignalP"/>
    </source>
</evidence>
<dbReference type="Gene3D" id="3.40.50.1110">
    <property type="entry name" value="SGNH hydrolase"/>
    <property type="match status" value="1"/>
</dbReference>
<dbReference type="InterPro" id="IPR001087">
    <property type="entry name" value="GDSL"/>
</dbReference>
<accession>A0A834ZGU2</accession>
<dbReference type="InterPro" id="IPR035669">
    <property type="entry name" value="SGNH_plant_lipase-like"/>
</dbReference>
<name>A0A834ZGU2_TETSI</name>
<dbReference type="AlphaFoldDB" id="A0A834ZGU2"/>
<dbReference type="PANTHER" id="PTHR45642">
    <property type="entry name" value="GDSL ESTERASE/LIPASE EXL3"/>
    <property type="match status" value="1"/>
</dbReference>
<dbReference type="Proteomes" id="UP000655225">
    <property type="component" value="Unassembled WGS sequence"/>
</dbReference>
<dbReference type="SUPFAM" id="SSF52266">
    <property type="entry name" value="SGNH hydrolase"/>
    <property type="match status" value="1"/>
</dbReference>
<dbReference type="GO" id="GO:0005576">
    <property type="term" value="C:extracellular region"/>
    <property type="evidence" value="ECO:0007669"/>
    <property type="project" value="TreeGrafter"/>
</dbReference>
<protein>
    <recommendedName>
        <fullName evidence="5">GDSL esterase/lipase EXL3</fullName>
    </recommendedName>
</protein>
<reference evidence="3 4" key="1">
    <citation type="submission" date="2020-04" db="EMBL/GenBank/DDBJ databases">
        <title>Plant Genome Project.</title>
        <authorList>
            <person name="Zhang R.-G."/>
        </authorList>
    </citation>
    <scope>NUCLEOTIDE SEQUENCE [LARGE SCALE GENOMIC DNA]</scope>
    <source>
        <strain evidence="3">YNK0</strain>
        <tissue evidence="3">Leaf</tissue>
    </source>
</reference>
<dbReference type="InterPro" id="IPR036514">
    <property type="entry name" value="SGNH_hydro_sf"/>
</dbReference>
<evidence type="ECO:0000313" key="4">
    <source>
        <dbReference type="Proteomes" id="UP000655225"/>
    </source>
</evidence>
<dbReference type="Pfam" id="PF00657">
    <property type="entry name" value="Lipase_GDSL"/>
    <property type="match status" value="1"/>
</dbReference>
<feature type="chain" id="PRO_5032608557" description="GDSL esterase/lipase EXL3" evidence="2">
    <location>
        <begin position="27"/>
        <end position="366"/>
    </location>
</feature>
<dbReference type="OrthoDB" id="1600564at2759"/>
<comment type="similarity">
    <text evidence="1">Belongs to the 'GDSL' lipolytic enzyme family.</text>
</comment>
<proteinExistence type="inferred from homology"/>
<keyword evidence="2" id="KW-0732">Signal</keyword>
<gene>
    <name evidence="3" type="ORF">HHK36_008706</name>
</gene>
<dbReference type="PANTHER" id="PTHR45642:SF95">
    <property type="entry name" value="GDSL-LIKE LIPASE_ACYLHYDROLASE FAMILY PROTEIN, EXPRESSED"/>
    <property type="match status" value="1"/>
</dbReference>
<dbReference type="GO" id="GO:0016788">
    <property type="term" value="F:hydrolase activity, acting on ester bonds"/>
    <property type="evidence" value="ECO:0007669"/>
    <property type="project" value="InterPro"/>
</dbReference>
<evidence type="ECO:0000313" key="3">
    <source>
        <dbReference type="EMBL" id="KAF8406616.1"/>
    </source>
</evidence>
<keyword evidence="4" id="KW-1185">Reference proteome</keyword>
<organism evidence="3 4">
    <name type="scientific">Tetracentron sinense</name>
    <name type="common">Spur-leaf</name>
    <dbReference type="NCBI Taxonomy" id="13715"/>
    <lineage>
        <taxon>Eukaryota</taxon>
        <taxon>Viridiplantae</taxon>
        <taxon>Streptophyta</taxon>
        <taxon>Embryophyta</taxon>
        <taxon>Tracheophyta</taxon>
        <taxon>Spermatophyta</taxon>
        <taxon>Magnoliopsida</taxon>
        <taxon>Trochodendrales</taxon>
        <taxon>Trochodendraceae</taxon>
        <taxon>Tetracentron</taxon>
    </lineage>
</organism>
<dbReference type="EMBL" id="JABCRI010000005">
    <property type="protein sequence ID" value="KAF8406616.1"/>
    <property type="molecule type" value="Genomic_DNA"/>
</dbReference>
<evidence type="ECO:0000256" key="1">
    <source>
        <dbReference type="ARBA" id="ARBA00008668"/>
    </source>
</evidence>
<evidence type="ECO:0008006" key="5">
    <source>
        <dbReference type="Google" id="ProtNLM"/>
    </source>
</evidence>
<dbReference type="OMA" id="HTSMAMR"/>
<dbReference type="FunFam" id="3.40.50.1110:FF:000003">
    <property type="entry name" value="GDSL esterase/lipase APG"/>
    <property type="match status" value="1"/>
</dbReference>
<dbReference type="CDD" id="cd01837">
    <property type="entry name" value="SGNH_plant_lipase_like"/>
    <property type="match status" value="1"/>
</dbReference>
<dbReference type="InterPro" id="IPR050592">
    <property type="entry name" value="GDSL_lipolytic_enzyme"/>
</dbReference>
<sequence length="366" mass="40397">MHFLFLKLSTILLSILISVFFHPIQAALKLPNNETIPAVIVFGDSIVDPGNNNNLQTLVKCNFPPYGRDFMAGQPTGRFCNGKVPSDLIVSELGIKELLPAYLDPNLQIQDLITGVSFASGGSGYDPLTPRIVSVLSLSDQLRLFKEYLGKMKTAVGEEKTMTILSKSIFIVCAGSDDIANTYYSTPFRRMKYNVPAYTNLMVSSASSFLQEIYGLGARKVGIFSAPPIGCVPSQRTMGGGKQRKCVKGRNQAAKLFNSKLSSELDSLNNKLPHARLVYIDIYNPLLYLIQKPRASGFEVVNKGCCGTGNLEVAVLCNELNPYTCTNVSKYIFWDSYHPTQKAYEILLPPIIQKYTNKFFGGDSPR</sequence>
<comment type="caution">
    <text evidence="3">The sequence shown here is derived from an EMBL/GenBank/DDBJ whole genome shotgun (WGS) entry which is preliminary data.</text>
</comment>
<feature type="signal peptide" evidence="2">
    <location>
        <begin position="1"/>
        <end position="26"/>
    </location>
</feature>